<dbReference type="AlphaFoldDB" id="A0A0A9VM07"/>
<proteinExistence type="predicted"/>
<accession>A0A0A9VM07</accession>
<dbReference type="EMBL" id="GBRH01203319">
    <property type="protein sequence ID" value="JAD94576.1"/>
    <property type="molecule type" value="Transcribed_RNA"/>
</dbReference>
<sequence>MELSLYDDTNPIRDWMKNGRSNADHLLDEEDTDSDTPIPSRMVVDVDDTRELQRITRVSRVSG</sequence>
<name>A0A0A9VM07_ARUDO</name>
<evidence type="ECO:0000313" key="1">
    <source>
        <dbReference type="EMBL" id="JAD94576.1"/>
    </source>
</evidence>
<protein>
    <submittedName>
        <fullName evidence="1">Uncharacterized protein</fullName>
    </submittedName>
</protein>
<reference evidence="1" key="1">
    <citation type="submission" date="2014-09" db="EMBL/GenBank/DDBJ databases">
        <authorList>
            <person name="Magalhaes I.L.F."/>
            <person name="Oliveira U."/>
            <person name="Santos F.R."/>
            <person name="Vidigal T.H.D.A."/>
            <person name="Brescovit A.D."/>
            <person name="Santos A.J."/>
        </authorList>
    </citation>
    <scope>NUCLEOTIDE SEQUENCE</scope>
    <source>
        <tissue evidence="1">Shoot tissue taken approximately 20 cm above the soil surface</tissue>
    </source>
</reference>
<reference evidence="1" key="2">
    <citation type="journal article" date="2015" name="Data Brief">
        <title>Shoot transcriptome of the giant reed, Arundo donax.</title>
        <authorList>
            <person name="Barrero R.A."/>
            <person name="Guerrero F.D."/>
            <person name="Moolhuijzen P."/>
            <person name="Goolsby J.A."/>
            <person name="Tidwell J."/>
            <person name="Bellgard S.E."/>
            <person name="Bellgard M.I."/>
        </authorList>
    </citation>
    <scope>NUCLEOTIDE SEQUENCE</scope>
    <source>
        <tissue evidence="1">Shoot tissue taken approximately 20 cm above the soil surface</tissue>
    </source>
</reference>
<organism evidence="1">
    <name type="scientific">Arundo donax</name>
    <name type="common">Giant reed</name>
    <name type="synonym">Donax arundinaceus</name>
    <dbReference type="NCBI Taxonomy" id="35708"/>
    <lineage>
        <taxon>Eukaryota</taxon>
        <taxon>Viridiplantae</taxon>
        <taxon>Streptophyta</taxon>
        <taxon>Embryophyta</taxon>
        <taxon>Tracheophyta</taxon>
        <taxon>Spermatophyta</taxon>
        <taxon>Magnoliopsida</taxon>
        <taxon>Liliopsida</taxon>
        <taxon>Poales</taxon>
        <taxon>Poaceae</taxon>
        <taxon>PACMAD clade</taxon>
        <taxon>Arundinoideae</taxon>
        <taxon>Arundineae</taxon>
        <taxon>Arundo</taxon>
    </lineage>
</organism>